<dbReference type="EC" id="2.1.1.-" evidence="7"/>
<dbReference type="SUPFAM" id="SSF75217">
    <property type="entry name" value="alpha/beta knot"/>
    <property type="match status" value="1"/>
</dbReference>
<keyword evidence="3 7" id="KW-0808">Transferase</keyword>
<evidence type="ECO:0000256" key="5">
    <source>
        <dbReference type="ARBA" id="ARBA00022694"/>
    </source>
</evidence>
<dbReference type="GO" id="GO:0002130">
    <property type="term" value="P:wobble position ribose methylation"/>
    <property type="evidence" value="ECO:0007669"/>
    <property type="project" value="TreeGrafter"/>
</dbReference>
<keyword evidence="4" id="KW-0949">S-adenosyl-L-methionine</keyword>
<gene>
    <name evidence="7" type="ORF">OBE_01913</name>
</gene>
<dbReference type="InterPro" id="IPR029026">
    <property type="entry name" value="tRNA_m1G_MTases_N"/>
</dbReference>
<keyword evidence="1" id="KW-0963">Cytoplasm</keyword>
<evidence type="ECO:0000256" key="2">
    <source>
        <dbReference type="ARBA" id="ARBA00022603"/>
    </source>
</evidence>
<dbReference type="InterPro" id="IPR016914">
    <property type="entry name" value="TrmL"/>
</dbReference>
<keyword evidence="5" id="KW-0819">tRNA processing</keyword>
<dbReference type="FunFam" id="3.40.1280.10:FF:000002">
    <property type="entry name" value="Peptidylprolyl isomerase"/>
    <property type="match status" value="1"/>
</dbReference>
<dbReference type="AlphaFoldDB" id="K1US38"/>
<comment type="caution">
    <text evidence="7">The sequence shown here is derived from an EMBL/GenBank/DDBJ whole genome shotgun (WGS) entry which is preliminary data.</text>
</comment>
<dbReference type="HAMAP" id="MF_01885">
    <property type="entry name" value="tRNA_methyltr_TrmL"/>
    <property type="match status" value="1"/>
</dbReference>
<dbReference type="CDD" id="cd18094">
    <property type="entry name" value="SpoU-like_TrmL"/>
    <property type="match status" value="1"/>
</dbReference>
<reference evidence="7" key="1">
    <citation type="journal article" date="2013" name="Environ. Microbiol.">
        <title>Microbiota from the distal guts of lean and obese adolescents exhibit partial functional redundancy besides clear differences in community structure.</title>
        <authorList>
            <person name="Ferrer M."/>
            <person name="Ruiz A."/>
            <person name="Lanza F."/>
            <person name="Haange S.B."/>
            <person name="Oberbach A."/>
            <person name="Till H."/>
            <person name="Bargiela R."/>
            <person name="Campoy C."/>
            <person name="Segura M.T."/>
            <person name="Richter M."/>
            <person name="von Bergen M."/>
            <person name="Seifert J."/>
            <person name="Suarez A."/>
        </authorList>
    </citation>
    <scope>NUCLEOTIDE SEQUENCE</scope>
</reference>
<dbReference type="GO" id="GO:0008173">
    <property type="term" value="F:RNA methyltransferase activity"/>
    <property type="evidence" value="ECO:0007669"/>
    <property type="project" value="InterPro"/>
</dbReference>
<evidence type="ECO:0000256" key="4">
    <source>
        <dbReference type="ARBA" id="ARBA00022691"/>
    </source>
</evidence>
<feature type="domain" description="tRNA/rRNA methyltransferase SpoU type" evidence="6">
    <location>
        <begin position="3"/>
        <end position="144"/>
    </location>
</feature>
<evidence type="ECO:0000259" key="6">
    <source>
        <dbReference type="Pfam" id="PF00588"/>
    </source>
</evidence>
<name>K1US38_9ZZZZ</name>
<protein>
    <submittedName>
        <fullName evidence="7">S-adenosyl-L-methionine dependent tRNA/rRNA methyltransferase, SpoU, predicted</fullName>
        <ecNumber evidence="7">2.1.1.-</ecNumber>
    </submittedName>
</protein>
<evidence type="ECO:0000256" key="3">
    <source>
        <dbReference type="ARBA" id="ARBA00022679"/>
    </source>
</evidence>
<dbReference type="GO" id="GO:0042802">
    <property type="term" value="F:identical protein binding"/>
    <property type="evidence" value="ECO:0007669"/>
    <property type="project" value="UniProtKB-ARBA"/>
</dbReference>
<dbReference type="GO" id="GO:0003723">
    <property type="term" value="F:RNA binding"/>
    <property type="evidence" value="ECO:0007669"/>
    <property type="project" value="InterPro"/>
</dbReference>
<dbReference type="PANTHER" id="PTHR42971">
    <property type="entry name" value="TRNA (CYTIDINE(34)-2'-O)-METHYLTRANSFERASE"/>
    <property type="match status" value="1"/>
</dbReference>
<dbReference type="PIRSF" id="PIRSF029256">
    <property type="entry name" value="SpoU_TrmH_prd"/>
    <property type="match status" value="1"/>
</dbReference>
<dbReference type="Gene3D" id="3.40.1280.10">
    <property type="match status" value="1"/>
</dbReference>
<keyword evidence="2 7" id="KW-0489">Methyltransferase</keyword>
<sequence>MNNIVLFEPEIPQNTGNIMRTCVATDTTLHLIKPLGFVLDDAHLKRSGVNYIDKLRYHVYENFDDFVSKNKGEYYFFTRYGHMPHTSFDYSNKSNEELYFIFGKESTGLPKEILKDHLDKCMRIPMSANVRALNLSNCCAIVIYEALRQQNYNNLLRDEPHKGVDYLERED</sequence>
<dbReference type="EMBL" id="AJWZ01001249">
    <property type="protein sequence ID" value="EKC74336.1"/>
    <property type="molecule type" value="Genomic_DNA"/>
</dbReference>
<evidence type="ECO:0000256" key="1">
    <source>
        <dbReference type="ARBA" id="ARBA00022490"/>
    </source>
</evidence>
<organism evidence="7">
    <name type="scientific">human gut metagenome</name>
    <dbReference type="NCBI Taxonomy" id="408170"/>
    <lineage>
        <taxon>unclassified sequences</taxon>
        <taxon>metagenomes</taxon>
        <taxon>organismal metagenomes</taxon>
    </lineage>
</organism>
<dbReference type="Pfam" id="PF00588">
    <property type="entry name" value="SpoU_methylase"/>
    <property type="match status" value="1"/>
</dbReference>
<dbReference type="PANTHER" id="PTHR42971:SF1">
    <property type="entry name" value="TRNA (CYTIDINE(34)-2'-O)-METHYLTRANSFERASE"/>
    <property type="match status" value="1"/>
</dbReference>
<proteinExistence type="inferred from homology"/>
<dbReference type="InterPro" id="IPR029028">
    <property type="entry name" value="Alpha/beta_knot_MTases"/>
</dbReference>
<dbReference type="InterPro" id="IPR001537">
    <property type="entry name" value="SpoU_MeTrfase"/>
</dbReference>
<evidence type="ECO:0000313" key="7">
    <source>
        <dbReference type="EMBL" id="EKC74336.1"/>
    </source>
</evidence>
<accession>K1US38</accession>